<comment type="caution">
    <text evidence="4">The sequence shown here is derived from an EMBL/GenBank/DDBJ whole genome shotgun (WGS) entry which is preliminary data.</text>
</comment>
<evidence type="ECO:0000256" key="2">
    <source>
        <dbReference type="RuleBase" id="RU003946"/>
    </source>
</evidence>
<keyword evidence="3" id="KW-0732">Signal</keyword>
<dbReference type="InterPro" id="IPR017946">
    <property type="entry name" value="PLC-like_Pdiesterase_TIM-brl"/>
</dbReference>
<protein>
    <submittedName>
        <fullName evidence="4">Alkaline phosphatase</fullName>
        <ecNumber evidence="4">3.1.3.1</ecNumber>
    </submittedName>
</protein>
<keyword evidence="5" id="KW-1185">Reference proteome</keyword>
<proteinExistence type="inferred from homology"/>
<feature type="chain" id="PRO_5045297874" evidence="3">
    <location>
        <begin position="19"/>
        <end position="588"/>
    </location>
</feature>
<dbReference type="EMBL" id="JBHRYQ010000001">
    <property type="protein sequence ID" value="MFC3812360.1"/>
    <property type="molecule type" value="Genomic_DNA"/>
</dbReference>
<name>A0ABV7YZA3_9BACT</name>
<keyword evidence="1" id="KW-0597">Phosphoprotein</keyword>
<comment type="similarity">
    <text evidence="2">Belongs to the alkaline phosphatase family.</text>
</comment>
<evidence type="ECO:0000256" key="1">
    <source>
        <dbReference type="ARBA" id="ARBA00022553"/>
    </source>
</evidence>
<dbReference type="Pfam" id="PF13653">
    <property type="entry name" value="GDPD_2"/>
    <property type="match status" value="1"/>
</dbReference>
<gene>
    <name evidence="4" type="ORF">ACFOOI_16995</name>
</gene>
<dbReference type="Gene3D" id="3.20.20.190">
    <property type="entry name" value="Phosphatidylinositol (PI) phosphodiesterase"/>
    <property type="match status" value="1"/>
</dbReference>
<feature type="signal peptide" evidence="3">
    <location>
        <begin position="1"/>
        <end position="18"/>
    </location>
</feature>
<dbReference type="PRINTS" id="PR00113">
    <property type="entry name" value="ALKPHPHTASE"/>
</dbReference>
<dbReference type="PANTHER" id="PTHR11596:SF5">
    <property type="entry name" value="ALKALINE PHOSPHATASE"/>
    <property type="match status" value="1"/>
</dbReference>
<evidence type="ECO:0000256" key="3">
    <source>
        <dbReference type="SAM" id="SignalP"/>
    </source>
</evidence>
<evidence type="ECO:0000313" key="5">
    <source>
        <dbReference type="Proteomes" id="UP001595616"/>
    </source>
</evidence>
<dbReference type="CDD" id="cd16012">
    <property type="entry name" value="ALP"/>
    <property type="match status" value="1"/>
</dbReference>
<dbReference type="SMART" id="SM00098">
    <property type="entry name" value="alkPPc"/>
    <property type="match status" value="1"/>
</dbReference>
<dbReference type="SUPFAM" id="SSF51695">
    <property type="entry name" value="PLC-like phosphodiesterases"/>
    <property type="match status" value="1"/>
</dbReference>
<dbReference type="Proteomes" id="UP001595616">
    <property type="component" value="Unassembled WGS sequence"/>
</dbReference>
<keyword evidence="4" id="KW-0378">Hydrolase</keyword>
<evidence type="ECO:0000313" key="4">
    <source>
        <dbReference type="EMBL" id="MFC3812360.1"/>
    </source>
</evidence>
<accession>A0ABV7YZA3</accession>
<reference evidence="5" key="1">
    <citation type="journal article" date="2019" name="Int. J. Syst. Evol. Microbiol.">
        <title>The Global Catalogue of Microorganisms (GCM) 10K type strain sequencing project: providing services to taxonomists for standard genome sequencing and annotation.</title>
        <authorList>
            <consortium name="The Broad Institute Genomics Platform"/>
            <consortium name="The Broad Institute Genome Sequencing Center for Infectious Disease"/>
            <person name="Wu L."/>
            <person name="Ma J."/>
        </authorList>
    </citation>
    <scope>NUCLEOTIDE SEQUENCE [LARGE SCALE GENOMIC DNA]</scope>
    <source>
        <strain evidence="5">CECT 7956</strain>
    </source>
</reference>
<organism evidence="4 5">
    <name type="scientific">Lacihabitans lacunae</name>
    <dbReference type="NCBI Taxonomy" id="1028214"/>
    <lineage>
        <taxon>Bacteria</taxon>
        <taxon>Pseudomonadati</taxon>
        <taxon>Bacteroidota</taxon>
        <taxon>Cytophagia</taxon>
        <taxon>Cytophagales</taxon>
        <taxon>Leadbetterellaceae</taxon>
        <taxon>Lacihabitans</taxon>
    </lineage>
</organism>
<dbReference type="GO" id="GO:0004035">
    <property type="term" value="F:alkaline phosphatase activity"/>
    <property type="evidence" value="ECO:0007669"/>
    <property type="project" value="UniProtKB-EC"/>
</dbReference>
<dbReference type="EC" id="3.1.3.1" evidence="4"/>
<dbReference type="SUPFAM" id="SSF53649">
    <property type="entry name" value="Alkaline phosphatase-like"/>
    <property type="match status" value="1"/>
</dbReference>
<dbReference type="PANTHER" id="PTHR11596">
    <property type="entry name" value="ALKALINE PHOSPHATASE"/>
    <property type="match status" value="1"/>
</dbReference>
<dbReference type="InterPro" id="IPR001952">
    <property type="entry name" value="Alkaline_phosphatase"/>
</dbReference>
<sequence length="588" mass="65822">MRKFLVFLFSAFYSVAFAQNEVHSHNDYEQNVPFWKAFSAGCTSIEADVILYNNDLMVSHDVKGINAQNNFENLYLKPLHIIATSDKYTNFNLQILIDLKTEAVATLAVLQSQIEKYPELINGNLPTKKISFVISGNRPKPEQYENYPSFINFDYQTLDTWPNDMSKVALVSVPFYKYSRWNGKGRLTEADENKIKEAVSLAHSKNKKIRFWATPDSKTAWFSLSQLGIDYINTDQPFECVSYLKTIEDGLVKSFSTTQAETKTWQKSTKKPAVILMIGDGNGLAQWASGMYSSLTPLNITKIKTIGLVKTQSKDDFTTDSAAGGTAMASGQKTKNRYIGIDENEKVIPSIFNLLKKKNISTGIITTDQMTGATPSAFYGHVADRDSSQKLAEQLVNSEIDIFIGAGKSKFKNFEWKSRLILDEIPVQLPQTKSEIGIFVIDNSLPYVNQGRENYLEKATNTALEYLSKKENGFMLMIENGHIDGAGHDNKAKELAAEVIEFDKTIGQVMRYVDLNPGTLLVITADHETGGVVLPHGYKDGIEIQFHSNDHSGIPVPLFAYGKGSENFGGIYENTAIFDKILEYFGRK</sequence>
<dbReference type="InterPro" id="IPR017850">
    <property type="entry name" value="Alkaline_phosphatase_core_sf"/>
</dbReference>
<dbReference type="RefSeq" id="WP_379839230.1">
    <property type="nucleotide sequence ID" value="NZ_JBHRYQ010000001.1"/>
</dbReference>
<dbReference type="Pfam" id="PF00245">
    <property type="entry name" value="Alk_phosphatase"/>
    <property type="match status" value="2"/>
</dbReference>
<dbReference type="Gene3D" id="3.40.720.10">
    <property type="entry name" value="Alkaline Phosphatase, subunit A"/>
    <property type="match status" value="1"/>
</dbReference>